<sequence length="47" mass="5242">MSCFCSLKLSWLHGDRITFNPVVIGGAEVIGVLLSLTRLHANYFFNT</sequence>
<proteinExistence type="predicted"/>
<protein>
    <submittedName>
        <fullName evidence="1">Uncharacterized protein</fullName>
    </submittedName>
</protein>
<reference evidence="1 2" key="1">
    <citation type="submission" date="2018-06" db="EMBL/GenBank/DDBJ databases">
        <authorList>
            <consortium name="Pathogen Informatics"/>
            <person name="Doyle S."/>
        </authorList>
    </citation>
    <scope>NUCLEOTIDE SEQUENCE [LARGE SCALE GENOMIC DNA]</scope>
    <source>
        <strain evidence="1 2">NCTC12239</strain>
    </source>
</reference>
<gene>
    <name evidence="1" type="ORF">NCTC12239_02705</name>
</gene>
<accession>A0A378K0C0</accession>
<name>A0A378K0C0_9GAMM</name>
<dbReference type="EMBL" id="UGOG01000001">
    <property type="protein sequence ID" value="STX63757.1"/>
    <property type="molecule type" value="Genomic_DNA"/>
</dbReference>
<dbReference type="AlphaFoldDB" id="A0A378K0C0"/>
<evidence type="ECO:0000313" key="2">
    <source>
        <dbReference type="Proteomes" id="UP000254040"/>
    </source>
</evidence>
<evidence type="ECO:0000313" key="1">
    <source>
        <dbReference type="EMBL" id="STX63757.1"/>
    </source>
</evidence>
<dbReference type="Proteomes" id="UP000254040">
    <property type="component" value="Unassembled WGS sequence"/>
</dbReference>
<organism evidence="1 2">
    <name type="scientific">Legionella moravica</name>
    <dbReference type="NCBI Taxonomy" id="39962"/>
    <lineage>
        <taxon>Bacteria</taxon>
        <taxon>Pseudomonadati</taxon>
        <taxon>Pseudomonadota</taxon>
        <taxon>Gammaproteobacteria</taxon>
        <taxon>Legionellales</taxon>
        <taxon>Legionellaceae</taxon>
        <taxon>Legionella</taxon>
    </lineage>
</organism>